<name>A0ABP7FDV6_9ACTN</name>
<dbReference type="Pfam" id="PF02652">
    <property type="entry name" value="Lactate_perm"/>
    <property type="match status" value="1"/>
</dbReference>
<organism evidence="9 10">
    <name type="scientific">Streptomyces tremellae</name>
    <dbReference type="NCBI Taxonomy" id="1124239"/>
    <lineage>
        <taxon>Bacteria</taxon>
        <taxon>Bacillati</taxon>
        <taxon>Actinomycetota</taxon>
        <taxon>Actinomycetes</taxon>
        <taxon>Kitasatosporales</taxon>
        <taxon>Streptomycetaceae</taxon>
        <taxon>Streptomyces</taxon>
    </lineage>
</organism>
<evidence type="ECO:0000256" key="2">
    <source>
        <dbReference type="ARBA" id="ARBA00010100"/>
    </source>
</evidence>
<dbReference type="EMBL" id="BAABEP010000026">
    <property type="protein sequence ID" value="GAA3737309.1"/>
    <property type="molecule type" value="Genomic_DNA"/>
</dbReference>
<dbReference type="Proteomes" id="UP001499884">
    <property type="component" value="Unassembled WGS sequence"/>
</dbReference>
<protein>
    <recommendedName>
        <fullName evidence="8">L-lactate permease</fullName>
    </recommendedName>
</protein>
<dbReference type="PANTHER" id="PTHR30003:SF0">
    <property type="entry name" value="GLYCOLATE PERMEASE GLCA-RELATED"/>
    <property type="match status" value="1"/>
</dbReference>
<evidence type="ECO:0000256" key="7">
    <source>
        <dbReference type="ARBA" id="ARBA00023136"/>
    </source>
</evidence>
<feature type="transmembrane region" description="Helical" evidence="8">
    <location>
        <begin position="20"/>
        <end position="45"/>
    </location>
</feature>
<dbReference type="PANTHER" id="PTHR30003">
    <property type="entry name" value="L-LACTATE PERMEASE"/>
    <property type="match status" value="1"/>
</dbReference>
<sequence length="97" mass="10011">MFTLVSVEVGRVLVHYTQNLSLASVGWSAPIAAVPLLTVLVLLGVFRLKAQWAGLAALGVSLAVALFAYGMPAGLTFDAAGHGAANSVLTVLWITFG</sequence>
<evidence type="ECO:0000256" key="4">
    <source>
        <dbReference type="ARBA" id="ARBA00022475"/>
    </source>
</evidence>
<evidence type="ECO:0000313" key="9">
    <source>
        <dbReference type="EMBL" id="GAA3737309.1"/>
    </source>
</evidence>
<evidence type="ECO:0000256" key="5">
    <source>
        <dbReference type="ARBA" id="ARBA00022692"/>
    </source>
</evidence>
<evidence type="ECO:0000256" key="3">
    <source>
        <dbReference type="ARBA" id="ARBA00022448"/>
    </source>
</evidence>
<keyword evidence="4 8" id="KW-1003">Cell membrane</keyword>
<comment type="subcellular location">
    <subcellularLocation>
        <location evidence="1 8">Cell membrane</location>
        <topology evidence="1 8">Multi-pass membrane protein</topology>
    </subcellularLocation>
</comment>
<feature type="transmembrane region" description="Helical" evidence="8">
    <location>
        <begin position="52"/>
        <end position="71"/>
    </location>
</feature>
<keyword evidence="7 8" id="KW-0472">Membrane</keyword>
<reference evidence="10" key="1">
    <citation type="journal article" date="2019" name="Int. J. Syst. Evol. Microbiol.">
        <title>The Global Catalogue of Microorganisms (GCM) 10K type strain sequencing project: providing services to taxonomists for standard genome sequencing and annotation.</title>
        <authorList>
            <consortium name="The Broad Institute Genomics Platform"/>
            <consortium name="The Broad Institute Genome Sequencing Center for Infectious Disease"/>
            <person name="Wu L."/>
            <person name="Ma J."/>
        </authorList>
    </citation>
    <scope>NUCLEOTIDE SEQUENCE [LARGE SCALE GENOMIC DNA]</scope>
    <source>
        <strain evidence="10">JCM 30846</strain>
    </source>
</reference>
<comment type="function">
    <text evidence="8">Uptake of L-lactate across the membrane. Can also transport D-lactate and glycolate.</text>
</comment>
<keyword evidence="5 8" id="KW-0812">Transmembrane</keyword>
<evidence type="ECO:0000313" key="10">
    <source>
        <dbReference type="Proteomes" id="UP001499884"/>
    </source>
</evidence>
<accession>A0ABP7FDV6</accession>
<comment type="similarity">
    <text evidence="2 8">Belongs to the lactate permease family.</text>
</comment>
<keyword evidence="10" id="KW-1185">Reference proteome</keyword>
<evidence type="ECO:0000256" key="6">
    <source>
        <dbReference type="ARBA" id="ARBA00022989"/>
    </source>
</evidence>
<keyword evidence="6 8" id="KW-1133">Transmembrane helix</keyword>
<evidence type="ECO:0000256" key="1">
    <source>
        <dbReference type="ARBA" id="ARBA00004651"/>
    </source>
</evidence>
<keyword evidence="3 8" id="KW-0813">Transport</keyword>
<comment type="caution">
    <text evidence="8">Lacks conserved residue(s) required for the propagation of feature annotation.</text>
</comment>
<dbReference type="InterPro" id="IPR003804">
    <property type="entry name" value="Lactate_perm"/>
</dbReference>
<comment type="caution">
    <text evidence="9">The sequence shown here is derived from an EMBL/GenBank/DDBJ whole genome shotgun (WGS) entry which is preliminary data.</text>
</comment>
<gene>
    <name evidence="9" type="ORF">GCM10023082_38170</name>
</gene>
<evidence type="ECO:0000256" key="8">
    <source>
        <dbReference type="RuleBase" id="RU365092"/>
    </source>
</evidence>
<proteinExistence type="inferred from homology"/>